<evidence type="ECO:0000313" key="1">
    <source>
        <dbReference type="EMBL" id="MCC4232617.1"/>
    </source>
</evidence>
<evidence type="ECO:0000313" key="2">
    <source>
        <dbReference type="Proteomes" id="UP001198830"/>
    </source>
</evidence>
<dbReference type="Proteomes" id="UP001198830">
    <property type="component" value="Unassembled WGS sequence"/>
</dbReference>
<comment type="caution">
    <text evidence="1">The sequence shown here is derived from an EMBL/GenBank/DDBJ whole genome shotgun (WGS) entry which is preliminary data.</text>
</comment>
<dbReference type="RefSeq" id="WP_228226825.1">
    <property type="nucleotide sequence ID" value="NZ_JAJGNP010000004.1"/>
</dbReference>
<organism evidence="1 2">
    <name type="scientific">Sphingobium soli</name>
    <dbReference type="NCBI Taxonomy" id="1591116"/>
    <lineage>
        <taxon>Bacteria</taxon>
        <taxon>Pseudomonadati</taxon>
        <taxon>Pseudomonadota</taxon>
        <taxon>Alphaproteobacteria</taxon>
        <taxon>Sphingomonadales</taxon>
        <taxon>Sphingomonadaceae</taxon>
        <taxon>Sphingobium</taxon>
    </lineage>
</organism>
<reference evidence="1 2" key="1">
    <citation type="submission" date="2021-10" db="EMBL/GenBank/DDBJ databases">
        <title>The diversity and Nitrogen Metabolism of Culturable Nitrate-Utilizing Bacteria Within the Oxygen Minimum Zone of the Changjiang (Yangtze River)Estuary.</title>
        <authorList>
            <person name="Zhang D."/>
            <person name="Zheng J."/>
            <person name="Liu S."/>
            <person name="He W."/>
        </authorList>
    </citation>
    <scope>NUCLEOTIDE SEQUENCE [LARGE SCALE GENOMIC DNA]</scope>
    <source>
        <strain evidence="1 2">FXH275-2</strain>
    </source>
</reference>
<dbReference type="EMBL" id="JAJGNP010000004">
    <property type="protein sequence ID" value="MCC4232617.1"/>
    <property type="molecule type" value="Genomic_DNA"/>
</dbReference>
<gene>
    <name evidence="1" type="ORF">LL253_07930</name>
</gene>
<accession>A0ABS8H258</accession>
<sequence>MPACDDTREIAHPHFPAFGGDPFGNRVTPATCCVARSIEGDYTGRMEPVDEANAFHMARELIAEHGDDVAAVLQAKIDDLMAARDLDELALWFIVRNAVTITLESDSTLH</sequence>
<protein>
    <submittedName>
        <fullName evidence="1">Uncharacterized protein</fullName>
    </submittedName>
</protein>
<keyword evidence="2" id="KW-1185">Reference proteome</keyword>
<name>A0ABS8H258_9SPHN</name>
<proteinExistence type="predicted"/>